<dbReference type="Pfam" id="PF00167">
    <property type="entry name" value="FGF"/>
    <property type="match status" value="1"/>
</dbReference>
<reference evidence="4" key="1">
    <citation type="submission" date="2025-08" db="UniProtKB">
        <authorList>
            <consortium name="Ensembl"/>
        </authorList>
    </citation>
    <scope>IDENTIFICATION</scope>
</reference>
<name>A0A8C2WBD2_CYCLU</name>
<proteinExistence type="inferred from homology"/>
<feature type="region of interest" description="Disordered" evidence="3">
    <location>
        <begin position="164"/>
        <end position="211"/>
    </location>
</feature>
<dbReference type="SMART" id="SM00442">
    <property type="entry name" value="FGF"/>
    <property type="match status" value="1"/>
</dbReference>
<dbReference type="GO" id="GO:0008284">
    <property type="term" value="P:positive regulation of cell population proliferation"/>
    <property type="evidence" value="ECO:0007669"/>
    <property type="project" value="Ensembl"/>
</dbReference>
<evidence type="ECO:0000256" key="1">
    <source>
        <dbReference type="ARBA" id="ARBA00007936"/>
    </source>
</evidence>
<keyword evidence="2" id="KW-0732">Signal</keyword>
<dbReference type="GO" id="GO:0031290">
    <property type="term" value="P:retinal ganglion cell axon guidance"/>
    <property type="evidence" value="ECO:0007669"/>
    <property type="project" value="Ensembl"/>
</dbReference>
<dbReference type="PRINTS" id="PR00262">
    <property type="entry name" value="IL1HBGF"/>
</dbReference>
<dbReference type="PRINTS" id="PR00263">
    <property type="entry name" value="HBGFFGF"/>
</dbReference>
<dbReference type="Ensembl" id="ENSCLMT00005000040.1">
    <property type="protein sequence ID" value="ENSCLMP00005000037.1"/>
    <property type="gene ID" value="ENSCLMG00005000033.1"/>
</dbReference>
<keyword evidence="5" id="KW-1185">Reference proteome</keyword>
<dbReference type="Proteomes" id="UP000694565">
    <property type="component" value="Unplaced"/>
</dbReference>
<feature type="chain" id="PRO_5034443360" description="Fibroblast growth factor" evidence="2">
    <location>
        <begin position="18"/>
        <end position="211"/>
    </location>
</feature>
<dbReference type="GO" id="GO:0048709">
    <property type="term" value="P:oligodendrocyte differentiation"/>
    <property type="evidence" value="ECO:0007669"/>
    <property type="project" value="Ensembl"/>
</dbReference>
<dbReference type="InterPro" id="IPR002209">
    <property type="entry name" value="Fibroblast_GF_fam"/>
</dbReference>
<evidence type="ECO:0000313" key="5">
    <source>
        <dbReference type="Proteomes" id="UP000694565"/>
    </source>
</evidence>
<dbReference type="GO" id="GO:0007420">
    <property type="term" value="P:brain development"/>
    <property type="evidence" value="ECO:0007669"/>
    <property type="project" value="Ensembl"/>
</dbReference>
<comment type="similarity">
    <text evidence="1 2">Belongs to the heparin-binding growth factors family.</text>
</comment>
<sequence>IMLLLVVTLSIANMFLAVGVVCMPLSDQGPHLAHSWGQLVRLTHLYSARPGLHLLISEDGHIHGSAHQTPYSLLEISPVDPGCVVIRGVATARFLCIEGDGRLYSSHTYSRDDCTFREQILPDGYNIYVSDRHGALLSLGNHRQRLQGRDRGVPALAQFLPRVSTLDPASPPGMDVPGQQQSTAQTEEPVDSMDSFGKLSQIIHSPSFHKR</sequence>
<feature type="signal peptide" evidence="2">
    <location>
        <begin position="1"/>
        <end position="17"/>
    </location>
</feature>
<evidence type="ECO:0000256" key="3">
    <source>
        <dbReference type="SAM" id="MobiDB-lite"/>
    </source>
</evidence>
<dbReference type="GO" id="GO:0048665">
    <property type="term" value="P:neuron fate specification"/>
    <property type="evidence" value="ECO:0007669"/>
    <property type="project" value="Ensembl"/>
</dbReference>
<evidence type="ECO:0000256" key="2">
    <source>
        <dbReference type="RuleBase" id="RU049442"/>
    </source>
</evidence>
<dbReference type="GeneTree" id="ENSGT00940000160601"/>
<dbReference type="GO" id="GO:0050769">
    <property type="term" value="P:positive regulation of neurogenesis"/>
    <property type="evidence" value="ECO:0007669"/>
    <property type="project" value="Ensembl"/>
</dbReference>
<dbReference type="Gene3D" id="2.80.10.50">
    <property type="match status" value="1"/>
</dbReference>
<dbReference type="GO" id="GO:0060041">
    <property type="term" value="P:retina development in camera-type eye"/>
    <property type="evidence" value="ECO:0007669"/>
    <property type="project" value="Ensembl"/>
</dbReference>
<dbReference type="PROSITE" id="PS00247">
    <property type="entry name" value="HBGF_FGF"/>
    <property type="match status" value="1"/>
</dbReference>
<dbReference type="GO" id="GO:0008083">
    <property type="term" value="F:growth factor activity"/>
    <property type="evidence" value="ECO:0007669"/>
    <property type="project" value="InterPro"/>
</dbReference>
<protein>
    <recommendedName>
        <fullName evidence="2">Fibroblast growth factor</fullName>
        <shortName evidence="2">FGF</shortName>
    </recommendedName>
</protein>
<evidence type="ECO:0000313" key="4">
    <source>
        <dbReference type="Ensembl" id="ENSCLMP00005000037.1"/>
    </source>
</evidence>
<reference evidence="4" key="2">
    <citation type="submission" date="2025-09" db="UniProtKB">
        <authorList>
            <consortium name="Ensembl"/>
        </authorList>
    </citation>
    <scope>IDENTIFICATION</scope>
</reference>
<dbReference type="InterPro" id="IPR008996">
    <property type="entry name" value="IL1/FGF"/>
</dbReference>
<dbReference type="GO" id="GO:0002088">
    <property type="term" value="P:lens development in camera-type eye"/>
    <property type="evidence" value="ECO:0007669"/>
    <property type="project" value="Ensembl"/>
</dbReference>
<dbReference type="PANTHER" id="PTHR11486">
    <property type="entry name" value="FIBROBLAST GROWTH FACTOR"/>
    <property type="match status" value="1"/>
</dbReference>
<dbReference type="SUPFAM" id="SSF50353">
    <property type="entry name" value="Cytokine"/>
    <property type="match status" value="1"/>
</dbReference>
<accession>A0A8C2WBD2</accession>
<organism evidence="4 5">
    <name type="scientific">Cyclopterus lumpus</name>
    <name type="common">Lumpsucker</name>
    <dbReference type="NCBI Taxonomy" id="8103"/>
    <lineage>
        <taxon>Eukaryota</taxon>
        <taxon>Metazoa</taxon>
        <taxon>Chordata</taxon>
        <taxon>Craniata</taxon>
        <taxon>Vertebrata</taxon>
        <taxon>Euteleostomi</taxon>
        <taxon>Actinopterygii</taxon>
        <taxon>Neopterygii</taxon>
        <taxon>Teleostei</taxon>
        <taxon>Neoteleostei</taxon>
        <taxon>Acanthomorphata</taxon>
        <taxon>Eupercaria</taxon>
        <taxon>Perciformes</taxon>
        <taxon>Cottioidei</taxon>
        <taxon>Cottales</taxon>
        <taxon>Cyclopteridae</taxon>
        <taxon>Cyclopterus</taxon>
    </lineage>
</organism>
<dbReference type="AlphaFoldDB" id="A0A8C2WBD2"/>